<reference evidence="1 2" key="1">
    <citation type="submission" date="2017-03" db="EMBL/GenBank/DDBJ databases">
        <title>Whole genome sequences of fourteen strains of Bradyrhizobium canariense and one strain of Bradyrhizobium japonicum isolated from Lupinus (Papilionoideae: Genisteae) species in Algeria.</title>
        <authorList>
            <person name="Crovadore J."/>
            <person name="Chekireb D."/>
            <person name="Brachmann A."/>
            <person name="Chablais R."/>
            <person name="Cochard B."/>
            <person name="Lefort F."/>
        </authorList>
    </citation>
    <scope>NUCLEOTIDE SEQUENCE [LARGE SCALE GENOMIC DNA]</scope>
    <source>
        <strain evidence="1 2">UBMA195</strain>
    </source>
</reference>
<dbReference type="AlphaFoldDB" id="A0A1X3H1B4"/>
<protein>
    <submittedName>
        <fullName evidence="1">Uncharacterized protein</fullName>
    </submittedName>
</protein>
<comment type="caution">
    <text evidence="1">The sequence shown here is derived from an EMBL/GenBank/DDBJ whole genome shotgun (WGS) entry which is preliminary data.</text>
</comment>
<evidence type="ECO:0000313" key="2">
    <source>
        <dbReference type="Proteomes" id="UP000193553"/>
    </source>
</evidence>
<name>A0A1X3H1B4_9BRAD</name>
<gene>
    <name evidence="1" type="ORF">BSZ18_30120</name>
</gene>
<accession>A0A1X3H1B4</accession>
<dbReference type="Proteomes" id="UP000193553">
    <property type="component" value="Unassembled WGS sequence"/>
</dbReference>
<evidence type="ECO:0000313" key="1">
    <source>
        <dbReference type="EMBL" id="OSJ04283.1"/>
    </source>
</evidence>
<proteinExistence type="predicted"/>
<organism evidence="1 2">
    <name type="scientific">Bradyrhizobium canariense</name>
    <dbReference type="NCBI Taxonomy" id="255045"/>
    <lineage>
        <taxon>Bacteria</taxon>
        <taxon>Pseudomonadati</taxon>
        <taxon>Pseudomonadota</taxon>
        <taxon>Alphaproteobacteria</taxon>
        <taxon>Hyphomicrobiales</taxon>
        <taxon>Nitrobacteraceae</taxon>
        <taxon>Bradyrhizobium</taxon>
    </lineage>
</organism>
<sequence>MSCPAKAGHPVRRGASVQAQRSLEYWIVRPCAQLRTRRTMTDEFEEASRNYNTLAPSCWKPR</sequence>
<dbReference type="EMBL" id="NAFI01000185">
    <property type="protein sequence ID" value="OSJ04283.1"/>
    <property type="molecule type" value="Genomic_DNA"/>
</dbReference>